<proteinExistence type="inferred from homology"/>
<keyword evidence="5" id="KW-1185">Reference proteome</keyword>
<protein>
    <submittedName>
        <fullName evidence="4">TonB-dependent receptor</fullName>
    </submittedName>
</protein>
<dbReference type="Gene3D" id="2.60.40.1120">
    <property type="entry name" value="Carboxypeptidase-like, regulatory domain"/>
    <property type="match status" value="1"/>
</dbReference>
<keyword evidence="2" id="KW-0732">Signal</keyword>
<keyword evidence="1" id="KW-0813">Transport</keyword>
<dbReference type="InterPro" id="IPR039426">
    <property type="entry name" value="TonB-dep_rcpt-like"/>
</dbReference>
<keyword evidence="1" id="KW-1134">Transmembrane beta strand</keyword>
<feature type="signal peptide" evidence="2">
    <location>
        <begin position="1"/>
        <end position="28"/>
    </location>
</feature>
<dbReference type="NCBIfam" id="TIGR04056">
    <property type="entry name" value="OMP_RagA_SusC"/>
    <property type="match status" value="1"/>
</dbReference>
<evidence type="ECO:0000259" key="3">
    <source>
        <dbReference type="Pfam" id="PF07715"/>
    </source>
</evidence>
<comment type="caution">
    <text evidence="4">The sequence shown here is derived from an EMBL/GenBank/DDBJ whole genome shotgun (WGS) entry which is preliminary data.</text>
</comment>
<keyword evidence="1" id="KW-0472">Membrane</keyword>
<dbReference type="Pfam" id="PF13715">
    <property type="entry name" value="CarbopepD_reg_2"/>
    <property type="match status" value="1"/>
</dbReference>
<gene>
    <name evidence="4" type="ORF">QHG74_21930</name>
</gene>
<dbReference type="Pfam" id="PF07715">
    <property type="entry name" value="Plug"/>
    <property type="match status" value="1"/>
</dbReference>
<evidence type="ECO:0000256" key="1">
    <source>
        <dbReference type="PROSITE-ProRule" id="PRU01360"/>
    </source>
</evidence>
<dbReference type="EMBL" id="JARZAK010000022">
    <property type="protein sequence ID" value="MDY7260378.1"/>
    <property type="molecule type" value="Genomic_DNA"/>
</dbReference>
<evidence type="ECO:0000313" key="4">
    <source>
        <dbReference type="EMBL" id="MDY7260378.1"/>
    </source>
</evidence>
<accession>A0ABU5HXQ6</accession>
<dbReference type="SUPFAM" id="SSF56935">
    <property type="entry name" value="Porins"/>
    <property type="match status" value="1"/>
</dbReference>
<evidence type="ECO:0000313" key="5">
    <source>
        <dbReference type="Proteomes" id="UP001292913"/>
    </source>
</evidence>
<dbReference type="InterPro" id="IPR023997">
    <property type="entry name" value="TonB-dep_OMP_SusC/RagA_CS"/>
</dbReference>
<comment type="subcellular location">
    <subcellularLocation>
        <location evidence="1">Cell outer membrane</location>
        <topology evidence="1">Multi-pass membrane protein</topology>
    </subcellularLocation>
</comment>
<organism evidence="4 5">
    <name type="scientific">Bacteroides vicugnae</name>
    <dbReference type="NCBI Taxonomy" id="3037989"/>
    <lineage>
        <taxon>Bacteria</taxon>
        <taxon>Pseudomonadati</taxon>
        <taxon>Bacteroidota</taxon>
        <taxon>Bacteroidia</taxon>
        <taxon>Bacteroidales</taxon>
        <taxon>Bacteroidaceae</taxon>
        <taxon>Bacteroides</taxon>
    </lineage>
</organism>
<dbReference type="InterPro" id="IPR037066">
    <property type="entry name" value="Plug_dom_sf"/>
</dbReference>
<dbReference type="NCBIfam" id="TIGR04057">
    <property type="entry name" value="SusC_RagA_signa"/>
    <property type="match status" value="1"/>
</dbReference>
<dbReference type="InterPro" id="IPR008969">
    <property type="entry name" value="CarboxyPept-like_regulatory"/>
</dbReference>
<dbReference type="Gene3D" id="2.170.130.10">
    <property type="entry name" value="TonB-dependent receptor, plug domain"/>
    <property type="match status" value="1"/>
</dbReference>
<evidence type="ECO:0000256" key="2">
    <source>
        <dbReference type="SAM" id="SignalP"/>
    </source>
</evidence>
<dbReference type="RefSeq" id="WP_322019826.1">
    <property type="nucleotide sequence ID" value="NZ_JARZAK010000022.1"/>
</dbReference>
<dbReference type="SUPFAM" id="SSF49464">
    <property type="entry name" value="Carboxypeptidase regulatory domain-like"/>
    <property type="match status" value="1"/>
</dbReference>
<dbReference type="PROSITE" id="PS52016">
    <property type="entry name" value="TONB_DEPENDENT_REC_3"/>
    <property type="match status" value="1"/>
</dbReference>
<keyword evidence="1" id="KW-0812">Transmembrane</keyword>
<keyword evidence="1" id="KW-0998">Cell outer membrane</keyword>
<feature type="domain" description="TonB-dependent receptor plug" evidence="3">
    <location>
        <begin position="215"/>
        <end position="319"/>
    </location>
</feature>
<reference evidence="4 5" key="1">
    <citation type="submission" date="2023-04" db="EMBL/GenBank/DDBJ databases">
        <title>Bacteroides pacosi sp. nov., isolated from the fecal material of an alpaca.</title>
        <authorList>
            <person name="Miller S."/>
            <person name="Hendry M."/>
            <person name="King J."/>
            <person name="Sankaranarayanan K."/>
            <person name="Lawson P.A."/>
        </authorList>
    </citation>
    <scope>NUCLEOTIDE SEQUENCE [LARGE SCALE GENOMIC DNA]</scope>
    <source>
        <strain evidence="4 5">A2-P53</strain>
    </source>
</reference>
<keyword evidence="4" id="KW-0675">Receptor</keyword>
<feature type="chain" id="PRO_5047023379" evidence="2">
    <location>
        <begin position="29"/>
        <end position="1119"/>
    </location>
</feature>
<dbReference type="InterPro" id="IPR012910">
    <property type="entry name" value="Plug_dom"/>
</dbReference>
<dbReference type="Proteomes" id="UP001292913">
    <property type="component" value="Unassembled WGS sequence"/>
</dbReference>
<dbReference type="InterPro" id="IPR023996">
    <property type="entry name" value="TonB-dep_OMP_SusC/RagA"/>
</dbReference>
<sequence>MKQTSYVKRPFFWSFLVLLFCFTLPVNASYNSPQEIDLTRNSQVKTLKELVQEIESQSSYRFSYVKGLIDNVAVQVGKTRKDIDGILQEALNGTGLSYVIKAKDIVLMKTTPQPKAQVDNVSKIIKGTVVDSESNEPIIGAQIWLKETPEGTVTNIDGEFQLRVKGGVGILVISYIGYKSQEIVIKGNQPILCKLQPDTKVLDEVVVVGYGTQKKESVVGSIASVKVDELKAPVSKLSNNLGGQLSGVITLQKNNEPGASTEFWIRGISTFGANKKPLVLVDGIERDMDLVNPEDIQSFSVLKDAAATAIYGVRGANGVILITTRTGEEGKPKISFRAEAGMLGPTKRPKMVNSSQFAEMYNEAYRSSSEKGENFYDEEAIRKYASGEDPDLYPDVDWIDELYKDYAFSQRINLGVSGGGNIAKYYISGAFYNEGGMFKTDSMNKYDTSTYFRRYNFRSNVDVKLHRTTTLNVNLSSVFEKLNGPGSNSDTAGAGAGAIWKYAYICAPNAFPVRFSDGKFSGPSINEGQNPYNLLTQSGYYERFWNNAQSLIGLTQDFSELITPGLTANIKLSFDAQNYNWIRRKKQVQTFTASKRDEEGNLVYTEGNIGQDNLDYSKGNTGYTTTYIEASINYNRTFGKHSVGALFLYNQKQKNKTGVDKAEDALPYRHQGIAGRVTYAYNDRYFIEGNFGYNGSENFSPGHRFGFFPSVAAGWMVSNEKFWEPMSYVIDMLKIKGSYGEVGNDQIGGSRRFIYNATVIDSGSYDFGQTAHTEKGLRVGDWANPNVGWERARKMNLGVEVSFFNALKIQADYFSEKREGIFLERASLPLYVGISTKPYVNVGKMKNHGFDTSLEYNQRVGQVRLSGKTNFTYAHNTIIDNDQPDWQYLYLNRREQMLWQQYGLVAAGLFESQADIDSWPKQTFGDVKPGDIKYIDINGDGKIDSNDEKPIGWASVPEIVYGFGLSAVWKGIDCSVFFQGAGHVTLQQSGSAIQAFSARNMMESGVYEDIYYNHWSESNPNPNAKYPRLSIGSNKNNFRNSTFWQKDMSYLRLKTVEIGYNFPSKWIDPIHISGLRIYLSGVNLLTFSKFKLWDPEVLEGQGANYPANRIFNFGININL</sequence>
<comment type="similarity">
    <text evidence="1">Belongs to the TonB-dependent receptor family.</text>
</comment>
<name>A0ABU5HXQ6_9BACE</name>